<evidence type="ECO:0000256" key="2">
    <source>
        <dbReference type="ARBA" id="ARBA00023180"/>
    </source>
</evidence>
<dbReference type="GO" id="GO:0008081">
    <property type="term" value="F:phosphoric diester hydrolase activity"/>
    <property type="evidence" value="ECO:0007669"/>
    <property type="project" value="TreeGrafter"/>
</dbReference>
<dbReference type="AlphaFoldDB" id="A0A3B4BEP4"/>
<sequence>AKVIQWVLFSQRAGAKISPGRMWHITDLHLDPTYRLGPDPAHVCASSKGSPAVAPGVYGDYLCDAPYSLLSSALDHLSKMVSPEDFVIWTGSEPHSLFWFSPDLNLV</sequence>
<name>A0A3B4BEP4_9GOBI</name>
<evidence type="ECO:0000256" key="1">
    <source>
        <dbReference type="ARBA" id="ARBA00022801"/>
    </source>
</evidence>
<dbReference type="STRING" id="409849.ENSPMGP00000027345"/>
<dbReference type="Proteomes" id="UP000261520">
    <property type="component" value="Unplaced"/>
</dbReference>
<organism evidence="3 4">
    <name type="scientific">Periophthalmus magnuspinnatus</name>
    <dbReference type="NCBI Taxonomy" id="409849"/>
    <lineage>
        <taxon>Eukaryota</taxon>
        <taxon>Metazoa</taxon>
        <taxon>Chordata</taxon>
        <taxon>Craniata</taxon>
        <taxon>Vertebrata</taxon>
        <taxon>Euteleostomi</taxon>
        <taxon>Actinopterygii</taxon>
        <taxon>Neopterygii</taxon>
        <taxon>Teleostei</taxon>
        <taxon>Neoteleostei</taxon>
        <taxon>Acanthomorphata</taxon>
        <taxon>Gobiaria</taxon>
        <taxon>Gobiiformes</taxon>
        <taxon>Gobioidei</taxon>
        <taxon>Gobiidae</taxon>
        <taxon>Oxudercinae</taxon>
        <taxon>Periophthalmus</taxon>
    </lineage>
</organism>
<accession>A0A3B4BEP4</accession>
<keyword evidence="2" id="KW-0325">Glycoprotein</keyword>
<reference evidence="3" key="2">
    <citation type="submission" date="2025-09" db="UniProtKB">
        <authorList>
            <consortium name="Ensembl"/>
        </authorList>
    </citation>
    <scope>IDENTIFICATION</scope>
</reference>
<proteinExistence type="predicted"/>
<evidence type="ECO:0000313" key="4">
    <source>
        <dbReference type="Proteomes" id="UP000261520"/>
    </source>
</evidence>
<reference evidence="3" key="1">
    <citation type="submission" date="2025-08" db="UniProtKB">
        <authorList>
            <consortium name="Ensembl"/>
        </authorList>
    </citation>
    <scope>IDENTIFICATION</scope>
</reference>
<evidence type="ECO:0008006" key="5">
    <source>
        <dbReference type="Google" id="ProtNLM"/>
    </source>
</evidence>
<protein>
    <recommendedName>
        <fullName evidence="5">Calcineurin-like phosphoesterase domain-containing protein</fullName>
    </recommendedName>
</protein>
<dbReference type="PANTHER" id="PTHR10340">
    <property type="entry name" value="SPHINGOMYELIN PHOSPHODIESTERASE"/>
    <property type="match status" value="1"/>
</dbReference>
<dbReference type="GO" id="GO:0005615">
    <property type="term" value="C:extracellular space"/>
    <property type="evidence" value="ECO:0007669"/>
    <property type="project" value="TreeGrafter"/>
</dbReference>
<dbReference type="InterPro" id="IPR029052">
    <property type="entry name" value="Metallo-depent_PP-like"/>
</dbReference>
<dbReference type="Ensembl" id="ENSPMGT00000029131.1">
    <property type="protein sequence ID" value="ENSPMGP00000027345.1"/>
    <property type="gene ID" value="ENSPMGG00000022065.1"/>
</dbReference>
<dbReference type="PANTHER" id="PTHR10340:SF24">
    <property type="entry name" value="ACID SPHINGOMYELINASE-LIKE PHOSPHODIESTERASE 3A"/>
    <property type="match status" value="1"/>
</dbReference>
<dbReference type="SUPFAM" id="SSF56300">
    <property type="entry name" value="Metallo-dependent phosphatases"/>
    <property type="match status" value="1"/>
</dbReference>
<evidence type="ECO:0000313" key="3">
    <source>
        <dbReference type="Ensembl" id="ENSPMGP00000027345.1"/>
    </source>
</evidence>
<keyword evidence="4" id="KW-1185">Reference proteome</keyword>
<keyword evidence="1" id="KW-0378">Hydrolase</keyword>